<dbReference type="SUPFAM" id="SSF53613">
    <property type="entry name" value="Ribokinase-like"/>
    <property type="match status" value="1"/>
</dbReference>
<proteinExistence type="predicted"/>
<keyword evidence="2" id="KW-1185">Reference proteome</keyword>
<gene>
    <name evidence="1" type="ORF">THITE_2107054</name>
</gene>
<dbReference type="PANTHER" id="PTHR42774">
    <property type="entry name" value="PHOSPHOTRANSFERASE SYSTEM TRANSPORT PROTEIN"/>
    <property type="match status" value="1"/>
</dbReference>
<dbReference type="HOGENOM" id="CLU_027634_3_1_1"/>
<dbReference type="AlphaFoldDB" id="G2QSF9"/>
<dbReference type="GeneID" id="11521415"/>
<dbReference type="Proteomes" id="UP000008181">
    <property type="component" value="Chromosome 1"/>
</dbReference>
<reference evidence="1 2" key="1">
    <citation type="journal article" date="2011" name="Nat. Biotechnol.">
        <title>Comparative genomic analysis of the thermophilic biomass-degrading fungi Myceliophthora thermophila and Thielavia terrestris.</title>
        <authorList>
            <person name="Berka R.M."/>
            <person name="Grigoriev I.V."/>
            <person name="Otillar R."/>
            <person name="Salamov A."/>
            <person name="Grimwood J."/>
            <person name="Reid I."/>
            <person name="Ishmael N."/>
            <person name="John T."/>
            <person name="Darmond C."/>
            <person name="Moisan M.-C."/>
            <person name="Henrissat B."/>
            <person name="Coutinho P.M."/>
            <person name="Lombard V."/>
            <person name="Natvig D.O."/>
            <person name="Lindquist E."/>
            <person name="Schmutz J."/>
            <person name="Lucas S."/>
            <person name="Harris P."/>
            <person name="Powlowski J."/>
            <person name="Bellemare A."/>
            <person name="Taylor D."/>
            <person name="Butler G."/>
            <person name="de Vries R.P."/>
            <person name="Allijn I.E."/>
            <person name="van den Brink J."/>
            <person name="Ushinsky S."/>
            <person name="Storms R."/>
            <person name="Powell A.J."/>
            <person name="Paulsen I.T."/>
            <person name="Elbourne L.D.H."/>
            <person name="Baker S.E."/>
            <person name="Magnuson J."/>
            <person name="LaBoissiere S."/>
            <person name="Clutterbuck A.J."/>
            <person name="Martinez D."/>
            <person name="Wogulis M."/>
            <person name="de Leon A.L."/>
            <person name="Rey M.W."/>
            <person name="Tsang A."/>
        </authorList>
    </citation>
    <scope>NUCLEOTIDE SEQUENCE [LARGE SCALE GENOMIC DNA]</scope>
    <source>
        <strain evidence="2">ATCC 38088 / NRRL 8126</strain>
    </source>
</reference>
<evidence type="ECO:0000313" key="2">
    <source>
        <dbReference type="Proteomes" id="UP000008181"/>
    </source>
</evidence>
<dbReference type="OrthoDB" id="204058at2759"/>
<dbReference type="RefSeq" id="XP_003648976.1">
    <property type="nucleotide sequence ID" value="XM_003648928.1"/>
</dbReference>
<dbReference type="KEGG" id="ttt:THITE_2107054"/>
<protein>
    <recommendedName>
        <fullName evidence="3">Carbohydrate kinase PfkB domain-containing protein</fullName>
    </recommendedName>
</protein>
<evidence type="ECO:0008006" key="3">
    <source>
        <dbReference type="Google" id="ProtNLM"/>
    </source>
</evidence>
<dbReference type="eggNOG" id="KOG2947">
    <property type="taxonomic scope" value="Eukaryota"/>
</dbReference>
<dbReference type="InterPro" id="IPR029056">
    <property type="entry name" value="Ribokinase-like"/>
</dbReference>
<dbReference type="Gene3D" id="3.40.1190.20">
    <property type="match status" value="1"/>
</dbReference>
<dbReference type="EMBL" id="CP003009">
    <property type="protein sequence ID" value="AEO62640.1"/>
    <property type="molecule type" value="Genomic_DNA"/>
</dbReference>
<accession>G2QSF9</accession>
<sequence length="293" mass="31801">MKHLVLVGACYLDTILTVPRFPAEDSKLRATAVQVRRGGNCANSLEVLAQLLAAGPHRLPPVKLHLVSCLPDAEAPATSRILSSFGHGAGAAAVDFGYCLYREGHQEPASSYIIRSAETGSRTIVNYNDLPEMTASEFERIVDAFAEHRDGDGGDDGDGVGCWWHFEGRIPETTLRCIRYLRQALSRCTISVEVEKPGREGLVELAAEADVVFYSRSWAEVSSCHSESLPNQPSKNRGYTSPEACLRAEAPSSRASFLTCTWGEQGAGALVLPSREYIHHPASPFGDKISVVE</sequence>
<dbReference type="STRING" id="578455.G2QSF9"/>
<dbReference type="InterPro" id="IPR052562">
    <property type="entry name" value="Ketohexokinase-related"/>
</dbReference>
<evidence type="ECO:0000313" key="1">
    <source>
        <dbReference type="EMBL" id="AEO62640.1"/>
    </source>
</evidence>
<dbReference type="PANTHER" id="PTHR42774:SF3">
    <property type="entry name" value="KETOHEXOKINASE"/>
    <property type="match status" value="1"/>
</dbReference>
<organism evidence="1 2">
    <name type="scientific">Thermothielavioides terrestris (strain ATCC 38088 / NRRL 8126)</name>
    <name type="common">Thielavia terrestris</name>
    <dbReference type="NCBI Taxonomy" id="578455"/>
    <lineage>
        <taxon>Eukaryota</taxon>
        <taxon>Fungi</taxon>
        <taxon>Dikarya</taxon>
        <taxon>Ascomycota</taxon>
        <taxon>Pezizomycotina</taxon>
        <taxon>Sordariomycetes</taxon>
        <taxon>Sordariomycetidae</taxon>
        <taxon>Sordariales</taxon>
        <taxon>Chaetomiaceae</taxon>
        <taxon>Thermothielavioides</taxon>
        <taxon>Thermothielavioides terrestris</taxon>
    </lineage>
</organism>
<name>G2QSF9_THETT</name>